<proteinExistence type="predicted"/>
<evidence type="ECO:0000313" key="4">
    <source>
        <dbReference type="Proteomes" id="UP000636800"/>
    </source>
</evidence>
<accession>A0A835U600</accession>
<feature type="region of interest" description="Disordered" evidence="1">
    <location>
        <begin position="1"/>
        <end position="48"/>
    </location>
</feature>
<sequence length="91" mass="9555">MEDESIGRRRPKGTRGGLRGEQPPQVRDQGGASEPSRISDSPKPSRGGIRILQSVRYVPPPADASAALAAIVSAGADDIPLLRSNADGPIW</sequence>
<dbReference type="AlphaFoldDB" id="A0A835U600"/>
<dbReference type="Proteomes" id="UP000639772">
    <property type="component" value="Unassembled WGS sequence"/>
</dbReference>
<dbReference type="EMBL" id="JADCNL010000157">
    <property type="protein sequence ID" value="KAG0449880.1"/>
    <property type="molecule type" value="Genomic_DNA"/>
</dbReference>
<name>A0A835U600_VANPL</name>
<gene>
    <name evidence="3" type="ORF">HPP92_027047</name>
    <name evidence="2" type="ORF">HPP92_027166</name>
</gene>
<evidence type="ECO:0000256" key="1">
    <source>
        <dbReference type="SAM" id="MobiDB-lite"/>
    </source>
</evidence>
<comment type="caution">
    <text evidence="3">The sequence shown here is derived from an EMBL/GenBank/DDBJ whole genome shotgun (WGS) entry which is preliminary data.</text>
</comment>
<evidence type="ECO:0000313" key="3">
    <source>
        <dbReference type="EMBL" id="KAG0449888.1"/>
    </source>
</evidence>
<evidence type="ECO:0000313" key="2">
    <source>
        <dbReference type="EMBL" id="KAG0449880.1"/>
    </source>
</evidence>
<dbReference type="EMBL" id="JADCNM010000158">
    <property type="protein sequence ID" value="KAG0449888.1"/>
    <property type="molecule type" value="Genomic_DNA"/>
</dbReference>
<keyword evidence="4" id="KW-1185">Reference proteome</keyword>
<protein>
    <submittedName>
        <fullName evidence="3">Uncharacterized protein</fullName>
    </submittedName>
</protein>
<evidence type="ECO:0000313" key="5">
    <source>
        <dbReference type="Proteomes" id="UP000639772"/>
    </source>
</evidence>
<reference evidence="4 5" key="1">
    <citation type="journal article" date="2020" name="Nat. Food">
        <title>A phased Vanilla planifolia genome enables genetic improvement of flavour and production.</title>
        <authorList>
            <person name="Hasing T."/>
            <person name="Tang H."/>
            <person name="Brym M."/>
            <person name="Khazi F."/>
            <person name="Huang T."/>
            <person name="Chambers A.H."/>
        </authorList>
    </citation>
    <scope>NUCLEOTIDE SEQUENCE [LARGE SCALE GENOMIC DNA]</scope>
    <source>
        <tissue evidence="3">Leaf</tissue>
    </source>
</reference>
<organism evidence="3 5">
    <name type="scientific">Vanilla planifolia</name>
    <name type="common">Vanilla</name>
    <dbReference type="NCBI Taxonomy" id="51239"/>
    <lineage>
        <taxon>Eukaryota</taxon>
        <taxon>Viridiplantae</taxon>
        <taxon>Streptophyta</taxon>
        <taxon>Embryophyta</taxon>
        <taxon>Tracheophyta</taxon>
        <taxon>Spermatophyta</taxon>
        <taxon>Magnoliopsida</taxon>
        <taxon>Liliopsida</taxon>
        <taxon>Asparagales</taxon>
        <taxon>Orchidaceae</taxon>
        <taxon>Vanilloideae</taxon>
        <taxon>Vanilleae</taxon>
        <taxon>Vanilla</taxon>
    </lineage>
</organism>
<dbReference type="Proteomes" id="UP000636800">
    <property type="component" value="Unassembled WGS sequence"/>
</dbReference>